<evidence type="ECO:0000313" key="5">
    <source>
        <dbReference type="Proteomes" id="UP000245383"/>
    </source>
</evidence>
<keyword evidence="2" id="KW-0732">Signal</keyword>
<keyword evidence="3" id="KW-1133">Transmembrane helix</keyword>
<dbReference type="PANTHER" id="PTHR28023:SF1">
    <property type="entry name" value="UPF0357 PROTEIN YCL012C"/>
    <property type="match status" value="1"/>
</dbReference>
<comment type="similarity">
    <text evidence="1">Belongs to the UPF0357 family.</text>
</comment>
<dbReference type="PANTHER" id="PTHR28023">
    <property type="entry name" value="UPF0357 PROTEIN YCL012C"/>
    <property type="match status" value="1"/>
</dbReference>
<sequence>MSTLDSLYLYYIVSALAVLCIFILLKAFYSSINSRRAQPYTQLGNVASQNQNTSVFNRIYAMLNHLPTTRSLFGNSNQHFIPVSNEYSPAINSGTHHDSGFIGNIVDGLSSENFNLVTNLAAGDSRNGLENAEEIKKIMESRCVSFDTARLIRQQCVFARNNIDPSTGLPLDPKAVVFG</sequence>
<protein>
    <submittedName>
        <fullName evidence="4">Uncharacterized protein</fullName>
    </submittedName>
</protein>
<evidence type="ECO:0000256" key="1">
    <source>
        <dbReference type="ARBA" id="ARBA00008325"/>
    </source>
</evidence>
<comment type="caution">
    <text evidence="4">The sequence shown here is derived from an EMBL/GenBank/DDBJ whole genome shotgun (WGS) entry which is preliminary data.</text>
</comment>
<dbReference type="Pfam" id="PF09435">
    <property type="entry name" value="DUF2015"/>
    <property type="match status" value="1"/>
</dbReference>
<keyword evidence="3" id="KW-0472">Membrane</keyword>
<evidence type="ECO:0000256" key="2">
    <source>
        <dbReference type="ARBA" id="ARBA00022729"/>
    </source>
</evidence>
<dbReference type="EMBL" id="MBFR01000033">
    <property type="protein sequence ID" value="PVU96398.1"/>
    <property type="molecule type" value="Genomic_DNA"/>
</dbReference>
<organism evidence="4 5">
    <name type="scientific">Smittium simulii</name>
    <dbReference type="NCBI Taxonomy" id="133385"/>
    <lineage>
        <taxon>Eukaryota</taxon>
        <taxon>Fungi</taxon>
        <taxon>Fungi incertae sedis</taxon>
        <taxon>Zoopagomycota</taxon>
        <taxon>Kickxellomycotina</taxon>
        <taxon>Harpellomycetes</taxon>
        <taxon>Harpellales</taxon>
        <taxon>Legeriomycetaceae</taxon>
        <taxon>Smittium</taxon>
    </lineage>
</organism>
<feature type="transmembrane region" description="Helical" evidence="3">
    <location>
        <begin position="6"/>
        <end position="29"/>
    </location>
</feature>
<dbReference type="Proteomes" id="UP000245383">
    <property type="component" value="Unassembled WGS sequence"/>
</dbReference>
<proteinExistence type="inferred from homology"/>
<accession>A0A2T9YVN3</accession>
<dbReference type="InterPro" id="IPR018559">
    <property type="entry name" value="DUF2015"/>
</dbReference>
<keyword evidence="3" id="KW-0812">Transmembrane</keyword>
<evidence type="ECO:0000256" key="3">
    <source>
        <dbReference type="SAM" id="Phobius"/>
    </source>
</evidence>
<reference evidence="4 5" key="1">
    <citation type="journal article" date="2018" name="MBio">
        <title>Comparative Genomics Reveals the Core Gene Toolbox for the Fungus-Insect Symbiosis.</title>
        <authorList>
            <person name="Wang Y."/>
            <person name="Stata M."/>
            <person name="Wang W."/>
            <person name="Stajich J.E."/>
            <person name="White M.M."/>
            <person name="Moncalvo J.M."/>
        </authorList>
    </citation>
    <scope>NUCLEOTIDE SEQUENCE [LARGE SCALE GENOMIC DNA]</scope>
    <source>
        <strain evidence="4 5">SWE-8-4</strain>
    </source>
</reference>
<name>A0A2T9YVN3_9FUNG</name>
<keyword evidence="5" id="KW-1185">Reference proteome</keyword>
<dbReference type="OrthoDB" id="447314at2759"/>
<evidence type="ECO:0000313" key="4">
    <source>
        <dbReference type="EMBL" id="PVU96398.1"/>
    </source>
</evidence>
<gene>
    <name evidence="4" type="ORF">BB561_001207</name>
</gene>
<dbReference type="AlphaFoldDB" id="A0A2T9YVN3"/>